<dbReference type="InterPro" id="IPR051604">
    <property type="entry name" value="Ergot_Alk_Oxidoreductase"/>
</dbReference>
<feature type="domain" description="NmrA-like" evidence="1">
    <location>
        <begin position="3"/>
        <end position="252"/>
    </location>
</feature>
<evidence type="ECO:0000313" key="3">
    <source>
        <dbReference type="Proteomes" id="UP000198864"/>
    </source>
</evidence>
<dbReference type="InterPro" id="IPR008030">
    <property type="entry name" value="NmrA-like"/>
</dbReference>
<evidence type="ECO:0000313" key="2">
    <source>
        <dbReference type="EMBL" id="SCF39121.1"/>
    </source>
</evidence>
<accession>A0A1C5A1Z0</accession>
<evidence type="ECO:0000259" key="1">
    <source>
        <dbReference type="Pfam" id="PF05368"/>
    </source>
</evidence>
<dbReference type="PANTHER" id="PTHR43162:SF1">
    <property type="entry name" value="PRESTALK A DIFFERENTIATION PROTEIN A"/>
    <property type="match status" value="1"/>
</dbReference>
<proteinExistence type="predicted"/>
<dbReference type="InterPro" id="IPR036291">
    <property type="entry name" value="NAD(P)-bd_dom_sf"/>
</dbReference>
<dbReference type="AlphaFoldDB" id="A0A1C5A1Z0"/>
<dbReference type="PANTHER" id="PTHR43162">
    <property type="match status" value="1"/>
</dbReference>
<sequence length="283" mass="30917">MPILVTGATGTVGGSVVRQLVSAGHDVRALTRDPASPAATALPSGVEVVGGDFARPHTLASALRGVTRMHLVAMDGYGPLSTGAEILELARKAGVRRITHLGHNDPSRADDDPLEAPHRPLHRAVENSGLEWTHVFPGEFMANTREWAAGIRTEGVVRAPFGDWNSALVHEADIAAVIVAALTEDGHAGRVYQPTGPEPVRRRDAVRMIGEAIGRPVRFDELTPEQAREYWKDHYPAEVIEWFLEMGRYLDGNAWVAPDVERVTGRPGRTFRQWAAEHADDFR</sequence>
<dbReference type="Gene3D" id="3.90.25.10">
    <property type="entry name" value="UDP-galactose 4-epimerase, domain 1"/>
    <property type="match status" value="1"/>
</dbReference>
<organism evidence="2 3">
    <name type="scientific">Micromonospora saelicesensis</name>
    <dbReference type="NCBI Taxonomy" id="285676"/>
    <lineage>
        <taxon>Bacteria</taxon>
        <taxon>Bacillati</taxon>
        <taxon>Actinomycetota</taxon>
        <taxon>Actinomycetes</taxon>
        <taxon>Micromonosporales</taxon>
        <taxon>Micromonosporaceae</taxon>
        <taxon>Micromonospora</taxon>
    </lineage>
</organism>
<protein>
    <submittedName>
        <fullName evidence="2">Uncharacterized conserved protein YbjT, contains NAD(P)-binding and DUF2867 domains</fullName>
    </submittedName>
</protein>
<dbReference type="STRING" id="285676.GA0070561_6114"/>
<dbReference type="RefSeq" id="WP_091407451.1">
    <property type="nucleotide sequence ID" value="NZ_FMCR01000008.1"/>
</dbReference>
<dbReference type="EMBL" id="FMCR01000008">
    <property type="protein sequence ID" value="SCF39121.1"/>
    <property type="molecule type" value="Genomic_DNA"/>
</dbReference>
<dbReference type="SUPFAM" id="SSF51735">
    <property type="entry name" value="NAD(P)-binding Rossmann-fold domains"/>
    <property type="match status" value="1"/>
</dbReference>
<name>A0A1C5A1Z0_9ACTN</name>
<gene>
    <name evidence="2" type="ORF">GA0070561_6114</name>
</gene>
<dbReference type="Pfam" id="PF05368">
    <property type="entry name" value="NmrA"/>
    <property type="match status" value="1"/>
</dbReference>
<reference evidence="2 3" key="1">
    <citation type="submission" date="2016-06" db="EMBL/GenBank/DDBJ databases">
        <authorList>
            <person name="Kjaerup R.B."/>
            <person name="Dalgaard T.S."/>
            <person name="Juul-Madsen H.R."/>
        </authorList>
    </citation>
    <scope>NUCLEOTIDE SEQUENCE [LARGE SCALE GENOMIC DNA]</scope>
    <source>
        <strain evidence="2 3">DSM 44871</strain>
    </source>
</reference>
<dbReference type="Gene3D" id="3.40.50.720">
    <property type="entry name" value="NAD(P)-binding Rossmann-like Domain"/>
    <property type="match status" value="1"/>
</dbReference>
<dbReference type="Proteomes" id="UP000198864">
    <property type="component" value="Unassembled WGS sequence"/>
</dbReference>